<evidence type="ECO:0000259" key="2">
    <source>
        <dbReference type="Pfam" id="PF02517"/>
    </source>
</evidence>
<evidence type="ECO:0000313" key="4">
    <source>
        <dbReference type="Proteomes" id="UP000268229"/>
    </source>
</evidence>
<dbReference type="InterPro" id="IPR003675">
    <property type="entry name" value="Rce1/LyrA-like_dom"/>
</dbReference>
<name>A0A448UBZ8_9NEIS</name>
<dbReference type="GO" id="GO:0004175">
    <property type="term" value="F:endopeptidase activity"/>
    <property type="evidence" value="ECO:0007669"/>
    <property type="project" value="UniProtKB-ARBA"/>
</dbReference>
<sequence length="281" mass="31286">MRPTQHTVNPAVYRPVFFFAWSLLLPWAAWLAAAYLSHQPDGGHKGLLTALLLAGLLAPVCLAAGLLWRQPSLREDALSRLRLSGAPKRYLLAAVLLPPLSLVLAQGVSLLFGYPAYQFHISGSPSFTSALISPWLALVLGAVLEELAWHSYGTDALLSRFSLFAASLVFTVYWALWHVPLGLVKGYYHSELVAQGWLYSANFVASMVVFVLLMNWLYLKSGRSIMVALLFHLAANLGNEIFQTHPDSKVIQTGILLLLTVWVLWKERTLFFRRPQFKQAG</sequence>
<dbReference type="PANTHER" id="PTHR35797:SF1">
    <property type="entry name" value="PROTEASE"/>
    <property type="match status" value="1"/>
</dbReference>
<feature type="transmembrane region" description="Helical" evidence="1">
    <location>
        <begin position="12"/>
        <end position="35"/>
    </location>
</feature>
<keyword evidence="4" id="KW-1185">Reference proteome</keyword>
<feature type="transmembrane region" description="Helical" evidence="1">
    <location>
        <begin position="47"/>
        <end position="69"/>
    </location>
</feature>
<dbReference type="GO" id="GO:0080120">
    <property type="term" value="P:CAAX-box protein maturation"/>
    <property type="evidence" value="ECO:0007669"/>
    <property type="project" value="UniProtKB-ARBA"/>
</dbReference>
<keyword evidence="1" id="KW-0812">Transmembrane</keyword>
<dbReference type="AlphaFoldDB" id="A0A448UBZ8"/>
<evidence type="ECO:0000256" key="1">
    <source>
        <dbReference type="SAM" id="Phobius"/>
    </source>
</evidence>
<keyword evidence="1" id="KW-0472">Membrane</keyword>
<gene>
    <name evidence="3" type="ORF">NCTC12227_01152</name>
</gene>
<dbReference type="Pfam" id="PF02517">
    <property type="entry name" value="Rce1-like"/>
    <property type="match status" value="1"/>
</dbReference>
<proteinExistence type="predicted"/>
<dbReference type="Proteomes" id="UP000268229">
    <property type="component" value="Chromosome"/>
</dbReference>
<reference evidence="3 4" key="1">
    <citation type="submission" date="2018-12" db="EMBL/GenBank/DDBJ databases">
        <authorList>
            <consortium name="Pathogen Informatics"/>
        </authorList>
    </citation>
    <scope>NUCLEOTIDE SEQUENCE [LARGE SCALE GENOMIC DNA]</scope>
    <source>
        <strain evidence="3 4">NCTC12227</strain>
    </source>
</reference>
<evidence type="ECO:0000313" key="3">
    <source>
        <dbReference type="EMBL" id="VEJ21414.1"/>
    </source>
</evidence>
<feature type="transmembrane region" description="Helical" evidence="1">
    <location>
        <begin position="157"/>
        <end position="177"/>
    </location>
</feature>
<dbReference type="InterPro" id="IPR042150">
    <property type="entry name" value="MmRce1-like"/>
</dbReference>
<dbReference type="EMBL" id="LR134516">
    <property type="protein sequence ID" value="VEJ21414.1"/>
    <property type="molecule type" value="Genomic_DNA"/>
</dbReference>
<dbReference type="STRING" id="326522.BWD08_08580"/>
<accession>A0A448UBZ8</accession>
<feature type="transmembrane region" description="Helical" evidence="1">
    <location>
        <begin position="126"/>
        <end position="145"/>
    </location>
</feature>
<protein>
    <recommendedName>
        <fullName evidence="2">CAAX prenyl protease 2/Lysostaphin resistance protein A-like domain-containing protein</fullName>
    </recommendedName>
</protein>
<dbReference type="PANTHER" id="PTHR35797">
    <property type="entry name" value="PROTEASE-RELATED"/>
    <property type="match status" value="1"/>
</dbReference>
<keyword evidence="1" id="KW-1133">Transmembrane helix</keyword>
<feature type="domain" description="CAAX prenyl protease 2/Lysostaphin resistance protein A-like" evidence="2">
    <location>
        <begin position="131"/>
        <end position="237"/>
    </location>
</feature>
<feature type="transmembrane region" description="Helical" evidence="1">
    <location>
        <begin position="90"/>
        <end position="114"/>
    </location>
</feature>
<organism evidence="3 4">
    <name type="scientific">Neisseria animaloris</name>
    <dbReference type="NCBI Taxonomy" id="326522"/>
    <lineage>
        <taxon>Bacteria</taxon>
        <taxon>Pseudomonadati</taxon>
        <taxon>Pseudomonadota</taxon>
        <taxon>Betaproteobacteria</taxon>
        <taxon>Neisseriales</taxon>
        <taxon>Neisseriaceae</taxon>
        <taxon>Neisseria</taxon>
    </lineage>
</organism>
<dbReference type="OrthoDB" id="3693644at2"/>
<dbReference type="KEGG" id="nani:NCTC12227_01152"/>
<dbReference type="RefSeq" id="WP_126304711.1">
    <property type="nucleotide sequence ID" value="NZ_LR134516.1"/>
</dbReference>
<feature type="transmembrane region" description="Helical" evidence="1">
    <location>
        <begin position="197"/>
        <end position="218"/>
    </location>
</feature>